<organism evidence="5 6">
    <name type="scientific">Verruconis gallopava</name>
    <dbReference type="NCBI Taxonomy" id="253628"/>
    <lineage>
        <taxon>Eukaryota</taxon>
        <taxon>Fungi</taxon>
        <taxon>Dikarya</taxon>
        <taxon>Ascomycota</taxon>
        <taxon>Pezizomycotina</taxon>
        <taxon>Dothideomycetes</taxon>
        <taxon>Pleosporomycetidae</taxon>
        <taxon>Venturiales</taxon>
        <taxon>Sympoventuriaceae</taxon>
        <taxon>Verruconis</taxon>
    </lineage>
</organism>
<dbReference type="PANTHER" id="PTHR45348:SF2">
    <property type="entry name" value="ZINC-TYPE ALCOHOL DEHYDROGENASE-LIKE PROTEIN C2E1P3.01"/>
    <property type="match status" value="1"/>
</dbReference>
<feature type="domain" description="Enoyl reductase (ER)" evidence="4">
    <location>
        <begin position="13"/>
        <end position="340"/>
    </location>
</feature>
<dbReference type="Proteomes" id="UP000053259">
    <property type="component" value="Unassembled WGS sequence"/>
</dbReference>
<dbReference type="VEuPathDB" id="FungiDB:PV09_00225"/>
<dbReference type="RefSeq" id="XP_016219179.1">
    <property type="nucleotide sequence ID" value="XM_016352922.1"/>
</dbReference>
<keyword evidence="3" id="KW-0560">Oxidoreductase</keyword>
<dbReference type="InterPro" id="IPR013154">
    <property type="entry name" value="ADH-like_N"/>
</dbReference>
<dbReference type="InterPro" id="IPR036291">
    <property type="entry name" value="NAD(P)-bd_dom_sf"/>
</dbReference>
<comment type="subunit">
    <text evidence="2">Monomer.</text>
</comment>
<proteinExistence type="inferred from homology"/>
<keyword evidence="6" id="KW-1185">Reference proteome</keyword>
<dbReference type="Pfam" id="PF08240">
    <property type="entry name" value="ADH_N"/>
    <property type="match status" value="1"/>
</dbReference>
<dbReference type="Gene3D" id="3.40.50.720">
    <property type="entry name" value="NAD(P)-binding Rossmann-like Domain"/>
    <property type="match status" value="1"/>
</dbReference>
<comment type="similarity">
    <text evidence="1">Belongs to the zinc-containing alcohol dehydrogenase family.</text>
</comment>
<dbReference type="AlphaFoldDB" id="A0A0D2ARZ7"/>
<dbReference type="HOGENOM" id="CLU_026673_16_5_1"/>
<dbReference type="InterPro" id="IPR020843">
    <property type="entry name" value="ER"/>
</dbReference>
<reference evidence="5 6" key="1">
    <citation type="submission" date="2015-01" db="EMBL/GenBank/DDBJ databases">
        <title>The Genome Sequence of Ochroconis gallopava CBS43764.</title>
        <authorList>
            <consortium name="The Broad Institute Genomics Platform"/>
            <person name="Cuomo C."/>
            <person name="de Hoog S."/>
            <person name="Gorbushina A."/>
            <person name="Stielow B."/>
            <person name="Teixiera M."/>
            <person name="Abouelleil A."/>
            <person name="Chapman S.B."/>
            <person name="Priest M."/>
            <person name="Young S.K."/>
            <person name="Wortman J."/>
            <person name="Nusbaum C."/>
            <person name="Birren B."/>
        </authorList>
    </citation>
    <scope>NUCLEOTIDE SEQUENCE [LARGE SCALE GENOMIC DNA]</scope>
    <source>
        <strain evidence="5 6">CBS 43764</strain>
    </source>
</reference>
<dbReference type="GeneID" id="27308198"/>
<evidence type="ECO:0000256" key="2">
    <source>
        <dbReference type="ARBA" id="ARBA00011245"/>
    </source>
</evidence>
<evidence type="ECO:0000313" key="6">
    <source>
        <dbReference type="Proteomes" id="UP000053259"/>
    </source>
</evidence>
<dbReference type="SUPFAM" id="SSF51735">
    <property type="entry name" value="NAD(P)-binding Rossmann-fold domains"/>
    <property type="match status" value="1"/>
</dbReference>
<dbReference type="EMBL" id="KN847529">
    <property type="protein sequence ID" value="KIW09310.1"/>
    <property type="molecule type" value="Genomic_DNA"/>
</dbReference>
<dbReference type="PANTHER" id="PTHR45348">
    <property type="entry name" value="HYPOTHETICAL OXIDOREDUCTASE (EUROFUNG)"/>
    <property type="match status" value="1"/>
</dbReference>
<dbReference type="GO" id="GO:0016651">
    <property type="term" value="F:oxidoreductase activity, acting on NAD(P)H"/>
    <property type="evidence" value="ECO:0007669"/>
    <property type="project" value="InterPro"/>
</dbReference>
<dbReference type="InterPro" id="IPR047122">
    <property type="entry name" value="Trans-enoyl_RdTase-like"/>
</dbReference>
<dbReference type="CDD" id="cd08249">
    <property type="entry name" value="enoyl_reductase_like"/>
    <property type="match status" value="1"/>
</dbReference>
<dbReference type="Gene3D" id="3.90.180.10">
    <property type="entry name" value="Medium-chain alcohol dehydrogenases, catalytic domain"/>
    <property type="match status" value="1"/>
</dbReference>
<protein>
    <recommendedName>
        <fullName evidence="4">Enoyl reductase (ER) domain-containing protein</fullName>
    </recommendedName>
</protein>
<accession>A0A0D2ARZ7</accession>
<sequence length="342" mass="36518">MSNKAALLIAAKARPLVIENVPLMKPEKNQILIKSAAVAINPVDWMVQDMGIIIQSYPIVLGEDVAGEVVEVGEEVSRFKPGDRVIAHCIYLVSSKVEHGAFQHYTIAVADLAAKLPSWIPFEEGAVLPLAISTAASGLYTKNFLHLSYPSTDSRPTGRSILVYGASSSVGAVTIQLAIASGLQVVATASSHHHEWIRSLGVFMVLDYKDTEIVEKLISALKSAGEPVGAYDAIGLPSTRHICATVLEQFGGGFIASTLGMENDERLPENVNAGYCFAPAIYTKEPEIAKAVWGEYVPKALENGSLKCKPDPLVMGSGLESIQAALDKHKEGVSGRKVVVSL</sequence>
<evidence type="ECO:0000313" key="5">
    <source>
        <dbReference type="EMBL" id="KIW09310.1"/>
    </source>
</evidence>
<evidence type="ECO:0000256" key="1">
    <source>
        <dbReference type="ARBA" id="ARBA00008072"/>
    </source>
</evidence>
<dbReference type="OrthoDB" id="48317at2759"/>
<dbReference type="InParanoid" id="A0A0D2ARZ7"/>
<dbReference type="InterPro" id="IPR011032">
    <property type="entry name" value="GroES-like_sf"/>
</dbReference>
<dbReference type="SUPFAM" id="SSF50129">
    <property type="entry name" value="GroES-like"/>
    <property type="match status" value="1"/>
</dbReference>
<gene>
    <name evidence="5" type="ORF">PV09_00225</name>
</gene>
<dbReference type="STRING" id="253628.A0A0D2ARZ7"/>
<name>A0A0D2ARZ7_9PEZI</name>
<dbReference type="SMART" id="SM00829">
    <property type="entry name" value="PKS_ER"/>
    <property type="match status" value="1"/>
</dbReference>
<evidence type="ECO:0000256" key="3">
    <source>
        <dbReference type="ARBA" id="ARBA00023002"/>
    </source>
</evidence>
<evidence type="ECO:0000259" key="4">
    <source>
        <dbReference type="SMART" id="SM00829"/>
    </source>
</evidence>